<dbReference type="InterPro" id="IPR035093">
    <property type="entry name" value="RelE/ParE_toxin_dom_sf"/>
</dbReference>
<dbReference type="Pfam" id="PF05016">
    <property type="entry name" value="ParE_toxin"/>
    <property type="match status" value="1"/>
</dbReference>
<gene>
    <name evidence="3" type="ORF">PZE19_01930</name>
</gene>
<evidence type="ECO:0000256" key="1">
    <source>
        <dbReference type="ARBA" id="ARBA00022649"/>
    </source>
</evidence>
<protein>
    <submittedName>
        <fullName evidence="3">Type II toxin-antitoxin system RelE/ParE family toxin</fullName>
    </submittedName>
</protein>
<reference evidence="3 4" key="1">
    <citation type="submission" date="2023-03" db="EMBL/GenBank/DDBJ databases">
        <title>Paludisphaera mucosa sp. nov. a novel planctomycete from northern fen.</title>
        <authorList>
            <person name="Ivanova A."/>
        </authorList>
    </citation>
    <scope>NUCLEOTIDE SEQUENCE [LARGE SCALE GENOMIC DNA]</scope>
    <source>
        <strain evidence="3 4">Pla2</strain>
    </source>
</reference>
<evidence type="ECO:0000313" key="4">
    <source>
        <dbReference type="Proteomes" id="UP001216907"/>
    </source>
</evidence>
<evidence type="ECO:0000256" key="2">
    <source>
        <dbReference type="SAM" id="MobiDB-lite"/>
    </source>
</evidence>
<sequence length="126" mass="14122">MNWCGTSSNAVGNATSCASAVPRRWAKPSSRERRRPTWTRPGTTYGSGTRRPPIGFIDRFVSAARTHAQFPLIIQIREDLAPALRCFAVRPYVAFYRVEADSIVVLRLIHGRRDARKLFGHDQGPA</sequence>
<dbReference type="EMBL" id="JARRAG010000001">
    <property type="protein sequence ID" value="MDG3002534.1"/>
    <property type="molecule type" value="Genomic_DNA"/>
</dbReference>
<keyword evidence="1" id="KW-1277">Toxin-antitoxin system</keyword>
<evidence type="ECO:0000313" key="3">
    <source>
        <dbReference type="EMBL" id="MDG3002534.1"/>
    </source>
</evidence>
<name>A0ABT6F4T6_9BACT</name>
<dbReference type="InterPro" id="IPR007712">
    <property type="entry name" value="RelE/ParE_toxin"/>
</dbReference>
<comment type="caution">
    <text evidence="3">The sequence shown here is derived from an EMBL/GenBank/DDBJ whole genome shotgun (WGS) entry which is preliminary data.</text>
</comment>
<keyword evidence="4" id="KW-1185">Reference proteome</keyword>
<feature type="region of interest" description="Disordered" evidence="2">
    <location>
        <begin position="22"/>
        <end position="52"/>
    </location>
</feature>
<proteinExistence type="predicted"/>
<dbReference type="RefSeq" id="WP_277858898.1">
    <property type="nucleotide sequence ID" value="NZ_JARRAG010000001.1"/>
</dbReference>
<dbReference type="Gene3D" id="3.30.2310.20">
    <property type="entry name" value="RelE-like"/>
    <property type="match status" value="1"/>
</dbReference>
<accession>A0ABT6F4T6</accession>
<dbReference type="Proteomes" id="UP001216907">
    <property type="component" value="Unassembled WGS sequence"/>
</dbReference>
<organism evidence="3 4">
    <name type="scientific">Paludisphaera mucosa</name>
    <dbReference type="NCBI Taxonomy" id="3030827"/>
    <lineage>
        <taxon>Bacteria</taxon>
        <taxon>Pseudomonadati</taxon>
        <taxon>Planctomycetota</taxon>
        <taxon>Planctomycetia</taxon>
        <taxon>Isosphaerales</taxon>
        <taxon>Isosphaeraceae</taxon>
        <taxon>Paludisphaera</taxon>
    </lineage>
</organism>